<dbReference type="InterPro" id="IPR036942">
    <property type="entry name" value="Beta-barrel_TonB_sf"/>
</dbReference>
<dbReference type="InterPro" id="IPR000531">
    <property type="entry name" value="Beta-barrel_TonB"/>
</dbReference>
<dbReference type="PANTHER" id="PTHR30069">
    <property type="entry name" value="TONB-DEPENDENT OUTER MEMBRANE RECEPTOR"/>
    <property type="match status" value="1"/>
</dbReference>
<evidence type="ECO:0000256" key="5">
    <source>
        <dbReference type="ARBA" id="ARBA00022692"/>
    </source>
</evidence>
<evidence type="ECO:0000256" key="6">
    <source>
        <dbReference type="ARBA" id="ARBA00023077"/>
    </source>
</evidence>
<feature type="signal peptide" evidence="13">
    <location>
        <begin position="1"/>
        <end position="21"/>
    </location>
</feature>
<feature type="domain" description="TonB-dependent receptor plug" evidence="15">
    <location>
        <begin position="42"/>
        <end position="151"/>
    </location>
</feature>
<dbReference type="Proteomes" id="UP000279384">
    <property type="component" value="Unassembled WGS sequence"/>
</dbReference>
<dbReference type="CDD" id="cd01347">
    <property type="entry name" value="ligand_gated_channel"/>
    <property type="match status" value="1"/>
</dbReference>
<dbReference type="EMBL" id="RBID01000019">
    <property type="protein sequence ID" value="RKQ53236.1"/>
    <property type="molecule type" value="Genomic_DNA"/>
</dbReference>
<reference evidence="16 17" key="1">
    <citation type="submission" date="2018-10" db="EMBL/GenBank/DDBJ databases">
        <title>Genomic Encyclopedia of Type Strains, Phase IV (KMG-IV): sequencing the most valuable type-strain genomes for metagenomic binning, comparative biology and taxonomic classification.</title>
        <authorList>
            <person name="Goeker M."/>
        </authorList>
    </citation>
    <scope>NUCLEOTIDE SEQUENCE [LARGE SCALE GENOMIC DNA]</scope>
    <source>
        <strain evidence="16 17">DSM 3303</strain>
    </source>
</reference>
<dbReference type="InterPro" id="IPR039426">
    <property type="entry name" value="TonB-dep_rcpt-like"/>
</dbReference>
<evidence type="ECO:0000256" key="12">
    <source>
        <dbReference type="SAM" id="MobiDB-lite"/>
    </source>
</evidence>
<keyword evidence="3 10" id="KW-0813">Transport</keyword>
<keyword evidence="13" id="KW-0732">Signal</keyword>
<dbReference type="Gene3D" id="2.40.170.20">
    <property type="entry name" value="TonB-dependent receptor, beta-barrel domain"/>
    <property type="match status" value="1"/>
</dbReference>
<keyword evidence="6 11" id="KW-0798">TonB box</keyword>
<dbReference type="Gene3D" id="2.170.130.10">
    <property type="entry name" value="TonB-dependent receptor, plug domain"/>
    <property type="match status" value="1"/>
</dbReference>
<evidence type="ECO:0000313" key="16">
    <source>
        <dbReference type="EMBL" id="RKQ53236.1"/>
    </source>
</evidence>
<feature type="region of interest" description="Disordered" evidence="12">
    <location>
        <begin position="240"/>
        <end position="268"/>
    </location>
</feature>
<dbReference type="AlphaFoldDB" id="A0A495AWY7"/>
<keyword evidence="9 10" id="KW-0998">Cell outer membrane</keyword>
<evidence type="ECO:0000256" key="8">
    <source>
        <dbReference type="ARBA" id="ARBA00023170"/>
    </source>
</evidence>
<comment type="caution">
    <text evidence="16">The sequence shown here is derived from an EMBL/GenBank/DDBJ whole genome shotgun (WGS) entry which is preliminary data.</text>
</comment>
<dbReference type="GO" id="GO:0044718">
    <property type="term" value="P:siderophore transmembrane transport"/>
    <property type="evidence" value="ECO:0007669"/>
    <property type="project" value="TreeGrafter"/>
</dbReference>
<accession>A0A495AWY7</accession>
<evidence type="ECO:0000256" key="11">
    <source>
        <dbReference type="RuleBase" id="RU003357"/>
    </source>
</evidence>
<dbReference type="RefSeq" id="WP_120812268.1">
    <property type="nucleotide sequence ID" value="NZ_RBID01000019.1"/>
</dbReference>
<evidence type="ECO:0000256" key="7">
    <source>
        <dbReference type="ARBA" id="ARBA00023136"/>
    </source>
</evidence>
<gene>
    <name evidence="16" type="ORF">C8E02_3168</name>
</gene>
<dbReference type="Pfam" id="PF00593">
    <property type="entry name" value="TonB_dep_Rec_b-barrel"/>
    <property type="match status" value="1"/>
</dbReference>
<evidence type="ECO:0000256" key="3">
    <source>
        <dbReference type="ARBA" id="ARBA00022448"/>
    </source>
</evidence>
<dbReference type="GO" id="GO:0015344">
    <property type="term" value="F:siderophore uptake transmembrane transporter activity"/>
    <property type="evidence" value="ECO:0007669"/>
    <property type="project" value="TreeGrafter"/>
</dbReference>
<evidence type="ECO:0000256" key="9">
    <source>
        <dbReference type="ARBA" id="ARBA00023237"/>
    </source>
</evidence>
<dbReference type="SUPFAM" id="SSF56935">
    <property type="entry name" value="Porins"/>
    <property type="match status" value="1"/>
</dbReference>
<evidence type="ECO:0000256" key="2">
    <source>
        <dbReference type="ARBA" id="ARBA00009810"/>
    </source>
</evidence>
<dbReference type="PROSITE" id="PS52016">
    <property type="entry name" value="TONB_DEPENDENT_REC_3"/>
    <property type="match status" value="1"/>
</dbReference>
<keyword evidence="8 16" id="KW-0675">Receptor</keyword>
<sequence>MFKSKPLAALVALACSPLALAATPVTQLDEVVVTASRSPDKVSDLPVNVSVISAADIANSTARTVQDLLSTLAGVHVFNNTGSADSAMVDLRGFGMTGISNTLILIDGVKQNTNDLLAPNLGVVPLSEIERIEVVRGSGAVAYGGGATGGVVNIITRSGFKAANGVQATLTAGSYNLKKLDLSGHLSGQQVALDAFVKSLSSDNYRANSAERNDSAGLTATVRHQGGDVRLYARSSNQDLRMPGARSVNPATGVDEFGNDPRGTSKPNDYMDIKTDAFGVQARQSLGEGMLSLDVATRAKQSQSEASGWLEQRDLDEQSASLRYEQELGRHRLVFGVDTLQSDMDVNNGSPATLSTRIRQRHVGGFADVLLRPQAGTAISIGGRTQRIEDSAADFTGFANSYRTNKELHAWQLGARQALTGQLEAYAKVGRSFRLANADEQAYVSSPLLPQTSQDKEIGLDWKQGGQALRAAWFRYDLTNEIHFNKLVGFFGSNVNLARTRRQGLELEGRSQLAANLELSGNLTWQQATFRQGAAGGVELAGNEVPMVPQQLATLGLSWLPQEASRIGLQLQYVGKQRLDNDQANQFDKQLDAYTVLNAKFSHRYSKQLSVALDVNNLFDRHYATYGIRSGATGSSGSYNLYPAAGRNVQASLTVNY</sequence>
<dbReference type="InterPro" id="IPR012910">
    <property type="entry name" value="Plug_dom"/>
</dbReference>
<evidence type="ECO:0000313" key="17">
    <source>
        <dbReference type="Proteomes" id="UP000279384"/>
    </source>
</evidence>
<evidence type="ECO:0000259" key="14">
    <source>
        <dbReference type="Pfam" id="PF00593"/>
    </source>
</evidence>
<dbReference type="Pfam" id="PF07715">
    <property type="entry name" value="Plug"/>
    <property type="match status" value="1"/>
</dbReference>
<protein>
    <submittedName>
        <fullName evidence="16">Iron complex outermembrane receptor protein</fullName>
    </submittedName>
</protein>
<comment type="similarity">
    <text evidence="2 10 11">Belongs to the TonB-dependent receptor family.</text>
</comment>
<feature type="domain" description="TonB-dependent receptor-like beta-barrel" evidence="14">
    <location>
        <begin position="212"/>
        <end position="618"/>
    </location>
</feature>
<evidence type="ECO:0000256" key="4">
    <source>
        <dbReference type="ARBA" id="ARBA00022452"/>
    </source>
</evidence>
<dbReference type="InterPro" id="IPR037066">
    <property type="entry name" value="Plug_dom_sf"/>
</dbReference>
<evidence type="ECO:0000256" key="13">
    <source>
        <dbReference type="SAM" id="SignalP"/>
    </source>
</evidence>
<keyword evidence="4 10" id="KW-1134">Transmembrane beta strand</keyword>
<evidence type="ECO:0000259" key="15">
    <source>
        <dbReference type="Pfam" id="PF07715"/>
    </source>
</evidence>
<comment type="subcellular location">
    <subcellularLocation>
        <location evidence="1 10">Cell outer membrane</location>
        <topology evidence="1 10">Multi-pass membrane protein</topology>
    </subcellularLocation>
</comment>
<dbReference type="GO" id="GO:0009279">
    <property type="term" value="C:cell outer membrane"/>
    <property type="evidence" value="ECO:0007669"/>
    <property type="project" value="UniProtKB-SubCell"/>
</dbReference>
<organism evidence="16 17">
    <name type="scientific">Vogesella indigofera</name>
    <name type="common">Pseudomonas indigofera</name>
    <dbReference type="NCBI Taxonomy" id="45465"/>
    <lineage>
        <taxon>Bacteria</taxon>
        <taxon>Pseudomonadati</taxon>
        <taxon>Pseudomonadota</taxon>
        <taxon>Betaproteobacteria</taxon>
        <taxon>Neisseriales</taxon>
        <taxon>Chromobacteriaceae</taxon>
        <taxon>Vogesella</taxon>
    </lineage>
</organism>
<evidence type="ECO:0000256" key="1">
    <source>
        <dbReference type="ARBA" id="ARBA00004571"/>
    </source>
</evidence>
<name>A0A495AWY7_VOGIN</name>
<keyword evidence="7 10" id="KW-0472">Membrane</keyword>
<feature type="chain" id="PRO_5019740460" evidence="13">
    <location>
        <begin position="22"/>
        <end position="657"/>
    </location>
</feature>
<proteinExistence type="inferred from homology"/>
<evidence type="ECO:0000256" key="10">
    <source>
        <dbReference type="PROSITE-ProRule" id="PRU01360"/>
    </source>
</evidence>
<keyword evidence="5 10" id="KW-0812">Transmembrane</keyword>
<dbReference type="PANTHER" id="PTHR30069:SF27">
    <property type="entry name" value="BLL4766 PROTEIN"/>
    <property type="match status" value="1"/>
</dbReference>